<name>A0A5N7AAB8_9EURO</name>
<reference evidence="3 4" key="1">
    <citation type="submission" date="2019-04" db="EMBL/GenBank/DDBJ databases">
        <title>Friends and foes A comparative genomics studyof 23 Aspergillus species from section Flavi.</title>
        <authorList>
            <consortium name="DOE Joint Genome Institute"/>
            <person name="Kjaerbolling I."/>
            <person name="Vesth T."/>
            <person name="Frisvad J.C."/>
            <person name="Nybo J.L."/>
            <person name="Theobald S."/>
            <person name="Kildgaard S."/>
            <person name="Isbrandt T."/>
            <person name="Kuo A."/>
            <person name="Sato A."/>
            <person name="Lyhne E.K."/>
            <person name="Kogle M.E."/>
            <person name="Wiebenga A."/>
            <person name="Kun R.S."/>
            <person name="Lubbers R.J."/>
            <person name="Makela M.R."/>
            <person name="Barry K."/>
            <person name="Chovatia M."/>
            <person name="Clum A."/>
            <person name="Daum C."/>
            <person name="Haridas S."/>
            <person name="He G."/>
            <person name="LaButti K."/>
            <person name="Lipzen A."/>
            <person name="Mondo S."/>
            <person name="Riley R."/>
            <person name="Salamov A."/>
            <person name="Simmons B.A."/>
            <person name="Magnuson J.K."/>
            <person name="Henrissat B."/>
            <person name="Mortensen U.H."/>
            <person name="Larsen T.O."/>
            <person name="Devries R.P."/>
            <person name="Grigoriev I.V."/>
            <person name="Machida M."/>
            <person name="Baker S.E."/>
            <person name="Andersen M.R."/>
        </authorList>
    </citation>
    <scope>NUCLEOTIDE SEQUENCE [LARGE SCALE GENOMIC DNA]</scope>
    <source>
        <strain evidence="3 4">CBS 763.97</strain>
    </source>
</reference>
<dbReference type="Pfam" id="PF04303">
    <property type="entry name" value="PrpF"/>
    <property type="match status" value="1"/>
</dbReference>
<dbReference type="InterPro" id="IPR007400">
    <property type="entry name" value="PrpF-like"/>
</dbReference>
<dbReference type="Proteomes" id="UP000326268">
    <property type="component" value="Unassembled WGS sequence"/>
</dbReference>
<dbReference type="RefSeq" id="XP_031929736.1">
    <property type="nucleotide sequence ID" value="XM_032072208.1"/>
</dbReference>
<dbReference type="Gene3D" id="3.10.310.10">
    <property type="entry name" value="Diaminopimelate Epimerase, Chain A, domain 1"/>
    <property type="match status" value="2"/>
</dbReference>
<dbReference type="PANTHER" id="PTHR43709">
    <property type="entry name" value="ACONITATE ISOMERASE-RELATED"/>
    <property type="match status" value="1"/>
</dbReference>
<comment type="similarity">
    <text evidence="1">Belongs to the PrpF family.</text>
</comment>
<keyword evidence="4" id="KW-1185">Reference proteome</keyword>
<evidence type="ECO:0000256" key="2">
    <source>
        <dbReference type="ARBA" id="ARBA00023235"/>
    </source>
</evidence>
<dbReference type="SUPFAM" id="SSF54506">
    <property type="entry name" value="Diaminopimelate epimerase-like"/>
    <property type="match status" value="2"/>
</dbReference>
<keyword evidence="2" id="KW-0413">Isomerase</keyword>
<sequence length="287" mass="31051">MPGINEHVVSRASNSTRTGIPAVWMRAGTWKGLFIHEHGLPSSRDLWAPILHSALGSAETDKRQLSRVGGATSTTSKVAIIRKSAIPGVGVDYTFIQIAPDQAQVDTTGKCGNTASGWTPQCLTPNTQQILVETVHVISDGKFSEDGDYSIAGLEAPLKSPFCIQVDASLGQPHPSLQLTGAVCLGTVLSIPGTVARDLRRQEDANDEHNVSPKWQVMAMNPTMKTVKWSLKHPSGLMDVEAKSETHENGETSVESVSVFPTARRLFERKFSSPIITGRGSDWMILR</sequence>
<evidence type="ECO:0000313" key="4">
    <source>
        <dbReference type="Proteomes" id="UP000326268"/>
    </source>
</evidence>
<dbReference type="GO" id="GO:0016853">
    <property type="term" value="F:isomerase activity"/>
    <property type="evidence" value="ECO:0007669"/>
    <property type="project" value="UniProtKB-KW"/>
</dbReference>
<dbReference type="EMBL" id="ML737610">
    <property type="protein sequence ID" value="KAE8366655.1"/>
    <property type="molecule type" value="Genomic_DNA"/>
</dbReference>
<evidence type="ECO:0000313" key="3">
    <source>
        <dbReference type="EMBL" id="KAE8366655.1"/>
    </source>
</evidence>
<dbReference type="AlphaFoldDB" id="A0A5N7AAB8"/>
<dbReference type="PANTHER" id="PTHR43709:SF2">
    <property type="entry name" value="DUF453 DOMAIN PROTEIN (AFU_ORTHOLOGUE AFUA_6G00360)"/>
    <property type="match status" value="1"/>
</dbReference>
<accession>A0A5N7AAB8</accession>
<proteinExistence type="inferred from homology"/>
<dbReference type="GeneID" id="43656654"/>
<protein>
    <recommendedName>
        <fullName evidence="5">PrpF protein-domain-containing protein</fullName>
    </recommendedName>
</protein>
<evidence type="ECO:0008006" key="5">
    <source>
        <dbReference type="Google" id="ProtNLM"/>
    </source>
</evidence>
<organism evidence="3 4">
    <name type="scientific">Aspergillus caelatus</name>
    <dbReference type="NCBI Taxonomy" id="61420"/>
    <lineage>
        <taxon>Eukaryota</taxon>
        <taxon>Fungi</taxon>
        <taxon>Dikarya</taxon>
        <taxon>Ascomycota</taxon>
        <taxon>Pezizomycotina</taxon>
        <taxon>Eurotiomycetes</taxon>
        <taxon>Eurotiomycetidae</taxon>
        <taxon>Eurotiales</taxon>
        <taxon>Aspergillaceae</taxon>
        <taxon>Aspergillus</taxon>
        <taxon>Aspergillus subgen. Circumdati</taxon>
    </lineage>
</organism>
<dbReference type="OrthoDB" id="10267539at2759"/>
<gene>
    <name evidence="3" type="ORF">BDV27DRAFT_155796</name>
</gene>
<evidence type="ECO:0000256" key="1">
    <source>
        <dbReference type="ARBA" id="ARBA00007673"/>
    </source>
</evidence>